<evidence type="ECO:0000313" key="1">
    <source>
        <dbReference type="EMBL" id="KAJ7517779.1"/>
    </source>
</evidence>
<evidence type="ECO:0000313" key="2">
    <source>
        <dbReference type="Proteomes" id="UP001162992"/>
    </source>
</evidence>
<accession>A0ACC2ALC7</accession>
<proteinExistence type="predicted"/>
<comment type="caution">
    <text evidence="1">The sequence shown here is derived from an EMBL/GenBank/DDBJ whole genome shotgun (WGS) entry which is preliminary data.</text>
</comment>
<organism evidence="1 2">
    <name type="scientific">Diphasiastrum complanatum</name>
    <name type="common">Issler's clubmoss</name>
    <name type="synonym">Lycopodium complanatum</name>
    <dbReference type="NCBI Taxonomy" id="34168"/>
    <lineage>
        <taxon>Eukaryota</taxon>
        <taxon>Viridiplantae</taxon>
        <taxon>Streptophyta</taxon>
        <taxon>Embryophyta</taxon>
        <taxon>Tracheophyta</taxon>
        <taxon>Lycopodiopsida</taxon>
        <taxon>Lycopodiales</taxon>
        <taxon>Lycopodiaceae</taxon>
        <taxon>Lycopodioideae</taxon>
        <taxon>Diphasiastrum</taxon>
    </lineage>
</organism>
<keyword evidence="2" id="KW-1185">Reference proteome</keyword>
<dbReference type="Proteomes" id="UP001162992">
    <property type="component" value="Chromosome 21"/>
</dbReference>
<sequence>MEGDVAGSSRGNGADSSARFRNSEELQDWMNEEGDGSADMSASDVDMLKRAWRNEKAAPEVLPFQTLLVERVREQILLMEDNLVAFSGEISEELMLSLYRMDLDRTLFLLRAYLRTRLNKIEKFALHVLKAQELWDRLSEQEQDYAQRFTDSLHKHFQQTVLGKLPYGYQSIMKQATSSEEDDMIPEPNLDTFVFCRSKRAIGAFQLDEKGDETVDLMADDLYILRYRPIKDLLDNDRIELV</sequence>
<name>A0ACC2ALC7_DIPCM</name>
<dbReference type="EMBL" id="CM055112">
    <property type="protein sequence ID" value="KAJ7517779.1"/>
    <property type="molecule type" value="Genomic_DNA"/>
</dbReference>
<protein>
    <submittedName>
        <fullName evidence="1">Uncharacterized protein</fullName>
    </submittedName>
</protein>
<gene>
    <name evidence="1" type="ORF">O6H91_21G040300</name>
</gene>
<reference evidence="2" key="1">
    <citation type="journal article" date="2024" name="Proc. Natl. Acad. Sci. U.S.A.">
        <title>Extraordinary preservation of gene collinearity over three hundred million years revealed in homosporous lycophytes.</title>
        <authorList>
            <person name="Li C."/>
            <person name="Wickell D."/>
            <person name="Kuo L.Y."/>
            <person name="Chen X."/>
            <person name="Nie B."/>
            <person name="Liao X."/>
            <person name="Peng D."/>
            <person name="Ji J."/>
            <person name="Jenkins J."/>
            <person name="Williams M."/>
            <person name="Shu S."/>
            <person name="Plott C."/>
            <person name="Barry K."/>
            <person name="Rajasekar S."/>
            <person name="Grimwood J."/>
            <person name="Han X."/>
            <person name="Sun S."/>
            <person name="Hou Z."/>
            <person name="He W."/>
            <person name="Dai G."/>
            <person name="Sun C."/>
            <person name="Schmutz J."/>
            <person name="Leebens-Mack J.H."/>
            <person name="Li F.W."/>
            <person name="Wang L."/>
        </authorList>
    </citation>
    <scope>NUCLEOTIDE SEQUENCE [LARGE SCALE GENOMIC DNA]</scope>
    <source>
        <strain evidence="2">cv. PW_Plant_1</strain>
    </source>
</reference>